<comment type="caution">
    <text evidence="2">The sequence shown here is derived from an EMBL/GenBank/DDBJ whole genome shotgun (WGS) entry which is preliminary data.</text>
</comment>
<protein>
    <submittedName>
        <fullName evidence="2">DUF393 domain-containing protein</fullName>
    </submittedName>
</protein>
<proteinExistence type="predicted"/>
<dbReference type="InterPro" id="IPR007263">
    <property type="entry name" value="DCC1-like"/>
</dbReference>
<dbReference type="AlphaFoldDB" id="A0A6L3VHR2"/>
<dbReference type="Pfam" id="PF04134">
    <property type="entry name" value="DCC1-like"/>
    <property type="match status" value="1"/>
</dbReference>
<feature type="transmembrane region" description="Helical" evidence="1">
    <location>
        <begin position="71"/>
        <end position="90"/>
    </location>
</feature>
<dbReference type="Proteomes" id="UP000481030">
    <property type="component" value="Unassembled WGS sequence"/>
</dbReference>
<keyword evidence="1" id="KW-1133">Transmembrane helix</keyword>
<sequence>MKTIALYDETCTLCKESKQFFEKIDRKQKVSWVSLQEYEKSESPHSFDKIELRRELHIITARGKVYKGFHAVRYLFLLSSQTIVLGYFLYLPGMSLFGNPIYKLIAKNRHKFFRKKCDNGSCSL</sequence>
<evidence type="ECO:0000313" key="3">
    <source>
        <dbReference type="Proteomes" id="UP000481030"/>
    </source>
</evidence>
<dbReference type="GO" id="GO:0015035">
    <property type="term" value="F:protein-disulfide reductase activity"/>
    <property type="evidence" value="ECO:0007669"/>
    <property type="project" value="InterPro"/>
</dbReference>
<reference evidence="2 3" key="1">
    <citation type="journal article" date="2016" name="Antonie Van Leeuwenhoek">
        <title>Bacillus depressus sp. nov., isolated from soil of a sunflower field.</title>
        <authorList>
            <person name="Wei X."/>
            <person name="Xin D."/>
            <person name="Xin Y."/>
            <person name="Zhang H."/>
            <person name="Wang T."/>
            <person name="Zhang J."/>
        </authorList>
    </citation>
    <scope>NUCLEOTIDE SEQUENCE [LARGE SCALE GENOMIC DNA]</scope>
    <source>
        <strain evidence="2 3">BZ1</strain>
    </source>
</reference>
<dbReference type="EMBL" id="WBOS01000001">
    <property type="protein sequence ID" value="KAB2338904.1"/>
    <property type="molecule type" value="Genomic_DNA"/>
</dbReference>
<evidence type="ECO:0000313" key="2">
    <source>
        <dbReference type="EMBL" id="KAB2338904.1"/>
    </source>
</evidence>
<dbReference type="InterPro" id="IPR044691">
    <property type="entry name" value="DCC1_Trx"/>
</dbReference>
<keyword evidence="3" id="KW-1185">Reference proteome</keyword>
<keyword evidence="1" id="KW-0472">Membrane</keyword>
<organism evidence="2 3">
    <name type="scientific">Cytobacillus depressus</name>
    <dbReference type="NCBI Taxonomy" id="1602942"/>
    <lineage>
        <taxon>Bacteria</taxon>
        <taxon>Bacillati</taxon>
        <taxon>Bacillota</taxon>
        <taxon>Bacilli</taxon>
        <taxon>Bacillales</taxon>
        <taxon>Bacillaceae</taxon>
        <taxon>Cytobacillus</taxon>
    </lineage>
</organism>
<dbReference type="PANTHER" id="PTHR34290:SF2">
    <property type="entry name" value="OS04G0668800 PROTEIN"/>
    <property type="match status" value="1"/>
</dbReference>
<name>A0A6L3VHR2_9BACI</name>
<dbReference type="PANTHER" id="PTHR34290">
    <property type="entry name" value="SI:CH73-390P7.2"/>
    <property type="match status" value="1"/>
</dbReference>
<accession>A0A6L3VHR2</accession>
<dbReference type="RefSeq" id="WP_151533649.1">
    <property type="nucleotide sequence ID" value="NZ_WBOS01000001.1"/>
</dbReference>
<dbReference type="OrthoDB" id="9785438at2"/>
<gene>
    <name evidence="2" type="ORF">F7731_04995</name>
</gene>
<keyword evidence="1" id="KW-0812">Transmembrane</keyword>
<evidence type="ECO:0000256" key="1">
    <source>
        <dbReference type="SAM" id="Phobius"/>
    </source>
</evidence>